<dbReference type="AlphaFoldDB" id="A0A1F6B321"/>
<proteinExistence type="predicted"/>
<protein>
    <submittedName>
        <fullName evidence="1">Uncharacterized protein</fullName>
    </submittedName>
</protein>
<organism evidence="1 2">
    <name type="scientific">Candidatus Gottesmanbacteria bacterium RIFCSPLOWO2_01_FULL_46_9</name>
    <dbReference type="NCBI Taxonomy" id="1798394"/>
    <lineage>
        <taxon>Bacteria</taxon>
        <taxon>Candidatus Gottesmaniibacteriota</taxon>
    </lineage>
</organism>
<reference evidence="1 2" key="1">
    <citation type="journal article" date="2016" name="Nat. Commun.">
        <title>Thousands of microbial genomes shed light on interconnected biogeochemical processes in an aquifer system.</title>
        <authorList>
            <person name="Anantharaman K."/>
            <person name="Brown C.T."/>
            <person name="Hug L.A."/>
            <person name="Sharon I."/>
            <person name="Castelle C.J."/>
            <person name="Probst A.J."/>
            <person name="Thomas B.C."/>
            <person name="Singh A."/>
            <person name="Wilkins M.J."/>
            <person name="Karaoz U."/>
            <person name="Brodie E.L."/>
            <person name="Williams K.H."/>
            <person name="Hubbard S.S."/>
            <person name="Banfield J.F."/>
        </authorList>
    </citation>
    <scope>NUCLEOTIDE SEQUENCE [LARGE SCALE GENOMIC DNA]</scope>
</reference>
<accession>A0A1F6B321</accession>
<comment type="caution">
    <text evidence="1">The sequence shown here is derived from an EMBL/GenBank/DDBJ whole genome shotgun (WGS) entry which is preliminary data.</text>
</comment>
<name>A0A1F6B321_9BACT</name>
<dbReference type="Proteomes" id="UP000176450">
    <property type="component" value="Unassembled WGS sequence"/>
</dbReference>
<evidence type="ECO:0000313" key="1">
    <source>
        <dbReference type="EMBL" id="OGG31330.1"/>
    </source>
</evidence>
<evidence type="ECO:0000313" key="2">
    <source>
        <dbReference type="Proteomes" id="UP000176450"/>
    </source>
</evidence>
<gene>
    <name evidence="1" type="ORF">A3A63_00515</name>
</gene>
<sequence>MDAQVKAVDGEGYSWILYPSFDLWNAVMALKKVPPYSHIMVNPRVGELLPTYVPVRSYQSAPLTFVDWLTRRGLSYLFYTGEMTPDERNKLLSENKISYIFYGPEEKSALKTKAFYPGVFQTLYQNHEVTIYKVRQSAL</sequence>
<dbReference type="EMBL" id="MFJX01000015">
    <property type="protein sequence ID" value="OGG31330.1"/>
    <property type="molecule type" value="Genomic_DNA"/>
</dbReference>